<reference evidence="1" key="1">
    <citation type="submission" date="2022-02" db="EMBL/GenBank/DDBJ databases">
        <title>Plant Genome Project.</title>
        <authorList>
            <person name="Zhang R.-G."/>
        </authorList>
    </citation>
    <scope>NUCLEOTIDE SEQUENCE</scope>
    <source>
        <strain evidence="1">AT1</strain>
    </source>
</reference>
<gene>
    <name evidence="1" type="ORF">RHMOL_Rhmol05G0180800</name>
</gene>
<accession>A0ACC0NST9</accession>
<comment type="caution">
    <text evidence="1">The sequence shown here is derived from an EMBL/GenBank/DDBJ whole genome shotgun (WGS) entry which is preliminary data.</text>
</comment>
<name>A0ACC0NST9_RHOML</name>
<dbReference type="EMBL" id="CM046392">
    <property type="protein sequence ID" value="KAI8555548.1"/>
    <property type="molecule type" value="Genomic_DNA"/>
</dbReference>
<evidence type="ECO:0000313" key="2">
    <source>
        <dbReference type="Proteomes" id="UP001062846"/>
    </source>
</evidence>
<dbReference type="Proteomes" id="UP001062846">
    <property type="component" value="Chromosome 5"/>
</dbReference>
<evidence type="ECO:0000313" key="1">
    <source>
        <dbReference type="EMBL" id="KAI8555548.1"/>
    </source>
</evidence>
<sequence>MDEVRALVTVWIADGELELLPVEYEPTREDREHPRYCMSHRHTKHLTSDCWSLKRLFKRKQNANELRIGRLDIRVDPYPAHSHNNEEVNMAECYPFMYEDESDVDNRYYLEDDTEDGWAYMVSWHEIIEEFGEGLTPKVAPDPNSLVKMLQNSVKFRAFFDGFGFTPAARLEITKAIVSIAKVHQESCMSAEGSVPQTIRDESNSVTFSDADRKVPYPHNRPLYITSRINGMELKRTFLDGGASINIMPLSTFKRLGIQDNRIVESPITITGFRGDCKRS</sequence>
<protein>
    <submittedName>
        <fullName evidence="1">Uncharacterized protein</fullName>
    </submittedName>
</protein>
<keyword evidence="2" id="KW-1185">Reference proteome</keyword>
<proteinExistence type="predicted"/>
<organism evidence="1 2">
    <name type="scientific">Rhododendron molle</name>
    <name type="common">Chinese azalea</name>
    <name type="synonym">Azalea mollis</name>
    <dbReference type="NCBI Taxonomy" id="49168"/>
    <lineage>
        <taxon>Eukaryota</taxon>
        <taxon>Viridiplantae</taxon>
        <taxon>Streptophyta</taxon>
        <taxon>Embryophyta</taxon>
        <taxon>Tracheophyta</taxon>
        <taxon>Spermatophyta</taxon>
        <taxon>Magnoliopsida</taxon>
        <taxon>eudicotyledons</taxon>
        <taxon>Gunneridae</taxon>
        <taxon>Pentapetalae</taxon>
        <taxon>asterids</taxon>
        <taxon>Ericales</taxon>
        <taxon>Ericaceae</taxon>
        <taxon>Ericoideae</taxon>
        <taxon>Rhodoreae</taxon>
        <taxon>Rhododendron</taxon>
    </lineage>
</organism>